<sequence>MTLAQVNDKDGKAIAKVKVGDTKEIALNRLSQGHGLLVDKHGLGLTDADRITGDDAPYTFTPVSQEAQQDAPSSKRPRRVAYSVGVVVKGAINSNGARGNVYKFLQRHAAFFSTDEGLNIKYEGMDLHVKAYFLDMKDACEFQNAVNEWEIHKELAHLDGVDLVPATPQEVDLPRNLERILLQHYRPKDFESPCQTIAYLHSYHLLDPLTEPAENDSALIKYQSIDKMPLGVVQYKCHLHDKAKNKRLQNNENNMVAASWYFHQLLDGVHTDDKIPLVVLTFVSASEARLADKDNRYQVKISVEFFDQKYRETYQAPVGARLMDGVWQTSVFVKDKNIFKTCVDWKEQDTRNKWKQHKEWLSGNYD</sequence>
<protein>
    <submittedName>
        <fullName evidence="1">Uncharacterized protein</fullName>
    </submittedName>
</protein>
<proteinExistence type="predicted"/>
<dbReference type="EMBL" id="HBHQ01015598">
    <property type="protein sequence ID" value="CAD9818592.1"/>
    <property type="molecule type" value="Transcribed_RNA"/>
</dbReference>
<dbReference type="AlphaFoldDB" id="A0A6T7I4N0"/>
<accession>A0A6T7I4N0</accession>
<dbReference type="EMBL" id="HBHQ01015599">
    <property type="protein sequence ID" value="CAD9818593.1"/>
    <property type="molecule type" value="Transcribed_RNA"/>
</dbReference>
<evidence type="ECO:0000313" key="2">
    <source>
        <dbReference type="EMBL" id="CAD9818593.1"/>
    </source>
</evidence>
<gene>
    <name evidence="1" type="ORF">ASEP1449_LOCUS10424</name>
    <name evidence="2" type="ORF">ASEP1449_LOCUS10425</name>
</gene>
<reference evidence="1" key="1">
    <citation type="submission" date="2021-01" db="EMBL/GenBank/DDBJ databases">
        <authorList>
            <person name="Corre E."/>
            <person name="Pelletier E."/>
            <person name="Niang G."/>
            <person name="Scheremetjew M."/>
            <person name="Finn R."/>
            <person name="Kale V."/>
            <person name="Holt S."/>
            <person name="Cochrane G."/>
            <person name="Meng A."/>
            <person name="Brown T."/>
            <person name="Cohen L."/>
        </authorList>
    </citation>
    <scope>NUCLEOTIDE SEQUENCE</scope>
    <source>
        <strain evidence="1">CCMP2084</strain>
    </source>
</reference>
<name>A0A6T7I4N0_9STRA</name>
<organism evidence="1">
    <name type="scientific">Attheya septentrionalis</name>
    <dbReference type="NCBI Taxonomy" id="420275"/>
    <lineage>
        <taxon>Eukaryota</taxon>
        <taxon>Sar</taxon>
        <taxon>Stramenopiles</taxon>
        <taxon>Ochrophyta</taxon>
        <taxon>Bacillariophyta</taxon>
        <taxon>Coscinodiscophyceae</taxon>
        <taxon>Chaetocerotophycidae</taxon>
        <taxon>Chaetocerotales</taxon>
        <taxon>Attheyaceae</taxon>
        <taxon>Attheya</taxon>
    </lineage>
</organism>
<evidence type="ECO:0000313" key="1">
    <source>
        <dbReference type="EMBL" id="CAD9818592.1"/>
    </source>
</evidence>